<name>A0A4P7LHN8_9BURK</name>
<dbReference type="Proteomes" id="UP000295294">
    <property type="component" value="Plasmid unnamed1"/>
</dbReference>
<proteinExistence type="predicted"/>
<dbReference type="OrthoDB" id="6142474at2"/>
<reference evidence="2 3" key="1">
    <citation type="submission" date="2019-03" db="EMBL/GenBank/DDBJ databases">
        <title>Efficiently degradation of phenoxyalkanoic acid herbicides by Cupriavidus oxalaticus strain X32.</title>
        <authorList>
            <person name="Sheng X."/>
        </authorList>
    </citation>
    <scope>NUCLEOTIDE SEQUENCE [LARGE SCALE GENOMIC DNA]</scope>
    <source>
        <strain evidence="2 3">X32</strain>
        <plasmid evidence="2 3">unnamed1</plasmid>
    </source>
</reference>
<dbReference type="KEGG" id="cox:E0W60_28990"/>
<feature type="region of interest" description="Disordered" evidence="1">
    <location>
        <begin position="64"/>
        <end position="98"/>
    </location>
</feature>
<dbReference type="STRING" id="1349762.GCA_001592245_05106"/>
<evidence type="ECO:0000313" key="3">
    <source>
        <dbReference type="Proteomes" id="UP000295294"/>
    </source>
</evidence>
<dbReference type="EMBL" id="CP038636">
    <property type="protein sequence ID" value="QBY55168.1"/>
    <property type="molecule type" value="Genomic_DNA"/>
</dbReference>
<protein>
    <submittedName>
        <fullName evidence="2">Uncharacterized protein</fullName>
    </submittedName>
</protein>
<evidence type="ECO:0000256" key="1">
    <source>
        <dbReference type="SAM" id="MobiDB-lite"/>
    </source>
</evidence>
<keyword evidence="2" id="KW-0614">Plasmid</keyword>
<dbReference type="AlphaFoldDB" id="A0A4P7LHN8"/>
<sequence>MKNLDLSMLDVLRKVDRTFEIRDDQRFTAVNAKGFEVNILRREAADVGPNAGPRDAGWRALGGVGVRADGRRPDTTTGVEGARQVEPVPPARPQLARK</sequence>
<evidence type="ECO:0000313" key="2">
    <source>
        <dbReference type="EMBL" id="QBY55168.1"/>
    </source>
</evidence>
<organism evidence="2 3">
    <name type="scientific">Cupriavidus oxalaticus</name>
    <dbReference type="NCBI Taxonomy" id="96344"/>
    <lineage>
        <taxon>Bacteria</taxon>
        <taxon>Pseudomonadati</taxon>
        <taxon>Pseudomonadota</taxon>
        <taxon>Betaproteobacteria</taxon>
        <taxon>Burkholderiales</taxon>
        <taxon>Burkholderiaceae</taxon>
        <taxon>Cupriavidus</taxon>
    </lineage>
</organism>
<accession>A0A4P7LHN8</accession>
<gene>
    <name evidence="2" type="ORF">E0W60_28990</name>
</gene>
<geneLocation type="plasmid" evidence="2">
    <name>unnamed1</name>
</geneLocation>